<evidence type="ECO:0000313" key="4">
    <source>
        <dbReference type="EMBL" id="CAB4694575.1"/>
    </source>
</evidence>
<dbReference type="EMBL" id="CAEZWS010000019">
    <property type="protein sequence ID" value="CAB4662175.1"/>
    <property type="molecule type" value="Genomic_DNA"/>
</dbReference>
<dbReference type="PIRSF" id="PIRSF018072">
    <property type="entry name" value="UCP018072"/>
    <property type="match status" value="1"/>
</dbReference>
<gene>
    <name evidence="2" type="ORF">UFOPK1773_00723</name>
    <name evidence="3" type="ORF">UFOPK2288_00530</name>
    <name evidence="4" type="ORF">UFOPK2589_00479</name>
    <name evidence="5" type="ORF">UFOPK2931_01072</name>
    <name evidence="6" type="ORF">UFOPK3056_00886</name>
    <name evidence="7" type="ORF">UFOPK3287_00769</name>
    <name evidence="8" type="ORF">UFOPK3916_00904</name>
    <name evidence="9" type="ORF">UFOPK4372_00263</name>
</gene>
<dbReference type="EMBL" id="CAFAAR010000093">
    <property type="protein sequence ID" value="CAB4808312.1"/>
    <property type="molecule type" value="Genomic_DNA"/>
</dbReference>
<evidence type="ECO:0000313" key="9">
    <source>
        <dbReference type="EMBL" id="CAB5070478.1"/>
    </source>
</evidence>
<dbReference type="Gene3D" id="3.10.129.10">
    <property type="entry name" value="Hotdog Thioesterase"/>
    <property type="match status" value="1"/>
</dbReference>
<proteinExistence type="predicted"/>
<sequence length="129" mass="14089">MLNPDSVGRTFTGAEFVSVTQSQIEEFARVVGETDFSVAPPTFSIRITLAQSQELLSNPDVGLDWTRLVHGDQKFAIHRPIVAGDQLKCSSTIENYKVVAGNEIVTVRSDLHSASELVVSTWSTLVVRA</sequence>
<dbReference type="EMBL" id="CAFBOE010000091">
    <property type="protein sequence ID" value="CAB4979158.1"/>
    <property type="molecule type" value="Genomic_DNA"/>
</dbReference>
<dbReference type="InterPro" id="IPR016709">
    <property type="entry name" value="HadA-like"/>
</dbReference>
<dbReference type="EMBL" id="CAFBJH010000043">
    <property type="protein sequence ID" value="CAB4850358.1"/>
    <property type="molecule type" value="Genomic_DNA"/>
</dbReference>
<dbReference type="EMBL" id="CAEZXT010000020">
    <property type="protein sequence ID" value="CAB4694575.1"/>
    <property type="molecule type" value="Genomic_DNA"/>
</dbReference>
<evidence type="ECO:0000313" key="6">
    <source>
        <dbReference type="EMBL" id="CAB4808312.1"/>
    </source>
</evidence>
<evidence type="ECO:0000313" key="5">
    <source>
        <dbReference type="EMBL" id="CAB4785986.1"/>
    </source>
</evidence>
<evidence type="ECO:0000313" key="3">
    <source>
        <dbReference type="EMBL" id="CAB4662175.1"/>
    </source>
</evidence>
<reference evidence="3" key="1">
    <citation type="submission" date="2020-05" db="EMBL/GenBank/DDBJ databases">
        <authorList>
            <person name="Chiriac C."/>
            <person name="Salcher M."/>
            <person name="Ghai R."/>
            <person name="Kavagutti S V."/>
        </authorList>
    </citation>
    <scope>NUCLEOTIDE SEQUENCE</scope>
</reference>
<organism evidence="3">
    <name type="scientific">freshwater metagenome</name>
    <dbReference type="NCBI Taxonomy" id="449393"/>
    <lineage>
        <taxon>unclassified sequences</taxon>
        <taxon>metagenomes</taxon>
        <taxon>ecological metagenomes</taxon>
    </lineage>
</organism>
<evidence type="ECO:0000313" key="7">
    <source>
        <dbReference type="EMBL" id="CAB4850358.1"/>
    </source>
</evidence>
<protein>
    <submittedName>
        <fullName evidence="3">Unannotated protein</fullName>
    </submittedName>
</protein>
<dbReference type="AlphaFoldDB" id="A0A6J6LNW3"/>
<accession>A0A6J6LNW3</accession>
<dbReference type="InterPro" id="IPR029069">
    <property type="entry name" value="HotDog_dom_sf"/>
</dbReference>
<dbReference type="EMBL" id="CAEZUA010000040">
    <property type="protein sequence ID" value="CAB4589170.1"/>
    <property type="molecule type" value="Genomic_DNA"/>
</dbReference>
<dbReference type="CDD" id="cd03441">
    <property type="entry name" value="R_hydratase_like"/>
    <property type="match status" value="1"/>
</dbReference>
<feature type="domain" description="FAS1-like dehydratase" evidence="1">
    <location>
        <begin position="38"/>
        <end position="109"/>
    </location>
</feature>
<dbReference type="EMBL" id="CAFBQZ010000009">
    <property type="protein sequence ID" value="CAB5070478.1"/>
    <property type="molecule type" value="Genomic_DNA"/>
</dbReference>
<dbReference type="Pfam" id="PF13452">
    <property type="entry name" value="FAS1_DH_region"/>
    <property type="match status" value="1"/>
</dbReference>
<dbReference type="InterPro" id="IPR039569">
    <property type="entry name" value="FAS1-like_DH_region"/>
</dbReference>
<name>A0A6J6LNW3_9ZZZZ</name>
<dbReference type="SUPFAM" id="SSF54637">
    <property type="entry name" value="Thioesterase/thiol ester dehydrase-isomerase"/>
    <property type="match status" value="1"/>
</dbReference>
<evidence type="ECO:0000313" key="8">
    <source>
        <dbReference type="EMBL" id="CAB4979158.1"/>
    </source>
</evidence>
<evidence type="ECO:0000313" key="2">
    <source>
        <dbReference type="EMBL" id="CAB4589170.1"/>
    </source>
</evidence>
<evidence type="ECO:0000259" key="1">
    <source>
        <dbReference type="Pfam" id="PF13452"/>
    </source>
</evidence>
<dbReference type="EMBL" id="CAEZZZ010000105">
    <property type="protein sequence ID" value="CAB4785986.1"/>
    <property type="molecule type" value="Genomic_DNA"/>
</dbReference>